<gene>
    <name evidence="3" type="primary">LOC129923886</name>
</gene>
<protein>
    <submittedName>
        <fullName evidence="3">Lectin BRA-3-like</fullName>
    </submittedName>
</protein>
<dbReference type="PROSITE" id="PS50041">
    <property type="entry name" value="C_TYPE_LECTIN_2"/>
    <property type="match status" value="1"/>
</dbReference>
<evidence type="ECO:0000259" key="1">
    <source>
        <dbReference type="PROSITE" id="PS50041"/>
    </source>
</evidence>
<dbReference type="InterPro" id="IPR016186">
    <property type="entry name" value="C-type_lectin-like/link_sf"/>
</dbReference>
<sequence length="86" mass="9935">MQILQENYVSNGKIWIGLNDIVEEGVYRWEDDDSICDDSCKAMIYAQNEPNNYGNSEDCNVFNANTSRVNDFPCNEIGFYLCEKTF</sequence>
<dbReference type="Gene3D" id="3.10.100.10">
    <property type="entry name" value="Mannose-Binding Protein A, subunit A"/>
    <property type="match status" value="1"/>
</dbReference>
<dbReference type="SUPFAM" id="SSF56436">
    <property type="entry name" value="C-type lectin-like"/>
    <property type="match status" value="1"/>
</dbReference>
<reference evidence="3" key="1">
    <citation type="submission" date="2025-08" db="UniProtKB">
        <authorList>
            <consortium name="RefSeq"/>
        </authorList>
    </citation>
    <scope>IDENTIFICATION</scope>
</reference>
<dbReference type="OrthoDB" id="6154520at2759"/>
<dbReference type="RefSeq" id="XP_055872676.1">
    <property type="nucleotide sequence ID" value="XM_056016701.1"/>
</dbReference>
<evidence type="ECO:0000313" key="3">
    <source>
        <dbReference type="RefSeq" id="XP_055872676.1"/>
    </source>
</evidence>
<dbReference type="Proteomes" id="UP001165740">
    <property type="component" value="Chromosome 18"/>
</dbReference>
<organism evidence="2 3">
    <name type="scientific">Biomphalaria glabrata</name>
    <name type="common">Bloodfluke planorb</name>
    <name type="synonym">Freshwater snail</name>
    <dbReference type="NCBI Taxonomy" id="6526"/>
    <lineage>
        <taxon>Eukaryota</taxon>
        <taxon>Metazoa</taxon>
        <taxon>Spiralia</taxon>
        <taxon>Lophotrochozoa</taxon>
        <taxon>Mollusca</taxon>
        <taxon>Gastropoda</taxon>
        <taxon>Heterobranchia</taxon>
        <taxon>Euthyneura</taxon>
        <taxon>Panpulmonata</taxon>
        <taxon>Hygrophila</taxon>
        <taxon>Lymnaeoidea</taxon>
        <taxon>Planorbidae</taxon>
        <taxon>Biomphalaria</taxon>
    </lineage>
</organism>
<dbReference type="GeneID" id="129923886"/>
<dbReference type="AlphaFoldDB" id="A0A9W2ZCI3"/>
<keyword evidence="2" id="KW-1185">Reference proteome</keyword>
<dbReference type="InterPro" id="IPR016187">
    <property type="entry name" value="CTDL_fold"/>
</dbReference>
<name>A0A9W2ZCI3_BIOGL</name>
<evidence type="ECO:0000313" key="2">
    <source>
        <dbReference type="Proteomes" id="UP001165740"/>
    </source>
</evidence>
<dbReference type="Pfam" id="PF00059">
    <property type="entry name" value="Lectin_C"/>
    <property type="match status" value="1"/>
</dbReference>
<proteinExistence type="predicted"/>
<dbReference type="InterPro" id="IPR001304">
    <property type="entry name" value="C-type_lectin-like"/>
</dbReference>
<feature type="domain" description="C-type lectin" evidence="1">
    <location>
        <begin position="1"/>
        <end position="83"/>
    </location>
</feature>
<accession>A0A9W2ZCI3</accession>